<dbReference type="PANTHER" id="PTHR32089:SF114">
    <property type="entry name" value="METHYL-ACCEPTING CHEMOTAXIS PROTEIN MCPB"/>
    <property type="match status" value="1"/>
</dbReference>
<dbReference type="InterPro" id="IPR003660">
    <property type="entry name" value="HAMP_dom"/>
</dbReference>
<dbReference type="SMART" id="SM00283">
    <property type="entry name" value="MA"/>
    <property type="match status" value="1"/>
</dbReference>
<sequence>MNLNVKLLLNALLPLVLAVAVVVYMNLEIRQIQDAGAEDVKLLLEVEQLNGGLVAAQLALSSYSGNMSGANAYDAVEKVKKVGEKISALRNKLTLAEHAGILERMEGKYKELFETFEKSSKAGDATEIKRQSIRTLGIVNDSYLLKNTVEKYYDQGLVKTTRVSNITFAVSAGLLIVTSLLSWYMIRRIIRPIRRLNAAALTIAGGDLTVDIEPSRSGDEIGQLTESFRKVASSLRSLIEQIVITSERLAASAAELSSRTDETSRASRQIAETIQEVAVGAESQTLRVEESAHAIEAMTDSVRNITRDAGKVAEFASDASGKAAEGNETIAAATGQMEAIRQTAQNLERVVARLGERSEQIGTIVSVITDMSNQTRILSLNAGIEAARAGEHGKGFAVVATEIRKLAGDSADSTSQIAELVEAIRGELGLALKSMGDVTREVASGIAAVQQAGGSFAHIREAVLQVAKKMEESAADIGTLVSGTEQVEQSVRIIAGIAEQSASGTQQVSAAAEEQLASMEDMLAAASLLTETAEQLRRQVNHFKR</sequence>
<feature type="transmembrane region" description="Helical" evidence="8">
    <location>
        <begin position="166"/>
        <end position="186"/>
    </location>
</feature>
<evidence type="ECO:0000313" key="12">
    <source>
        <dbReference type="Proteomes" id="UP000250369"/>
    </source>
</evidence>
<comment type="similarity">
    <text evidence="5">Belongs to the methyl-accepting chemotaxis (MCP) protein family.</text>
</comment>
<comment type="subcellular location">
    <subcellularLocation>
        <location evidence="1">Cell membrane</location>
    </subcellularLocation>
</comment>
<feature type="domain" description="HAMP" evidence="10">
    <location>
        <begin position="187"/>
        <end position="240"/>
    </location>
</feature>
<keyword evidence="2" id="KW-1003">Cell membrane</keyword>
<feature type="transmembrane region" description="Helical" evidence="8">
    <location>
        <begin position="7"/>
        <end position="27"/>
    </location>
</feature>
<organism evidence="11 12">
    <name type="scientific">Paenibacillus contaminans</name>
    <dbReference type="NCBI Taxonomy" id="450362"/>
    <lineage>
        <taxon>Bacteria</taxon>
        <taxon>Bacillati</taxon>
        <taxon>Bacillota</taxon>
        <taxon>Bacilli</taxon>
        <taxon>Bacillales</taxon>
        <taxon>Paenibacillaceae</taxon>
        <taxon>Paenibacillus</taxon>
    </lineage>
</organism>
<dbReference type="SMART" id="SM00304">
    <property type="entry name" value="HAMP"/>
    <property type="match status" value="1"/>
</dbReference>
<feature type="coiled-coil region" evidence="7">
    <location>
        <begin position="330"/>
        <end position="357"/>
    </location>
</feature>
<dbReference type="AlphaFoldDB" id="A0A329LX39"/>
<dbReference type="CDD" id="cd06225">
    <property type="entry name" value="HAMP"/>
    <property type="match status" value="1"/>
</dbReference>
<dbReference type="InterPro" id="IPR004089">
    <property type="entry name" value="MCPsignal_dom"/>
</dbReference>
<name>A0A329LX39_9BACL</name>
<reference evidence="11 12" key="1">
    <citation type="journal article" date="2009" name="Int. J. Syst. Evol. Microbiol.">
        <title>Paenibacillus contaminans sp. nov., isolated from a contaminated laboratory plate.</title>
        <authorList>
            <person name="Chou J.H."/>
            <person name="Lee J.H."/>
            <person name="Lin M.C."/>
            <person name="Chang P.S."/>
            <person name="Arun A.B."/>
            <person name="Young C.C."/>
            <person name="Chen W.M."/>
        </authorList>
    </citation>
    <scope>NUCLEOTIDE SEQUENCE [LARGE SCALE GENOMIC DNA]</scope>
    <source>
        <strain evidence="11 12">CKOBP-6</strain>
    </source>
</reference>
<evidence type="ECO:0008006" key="13">
    <source>
        <dbReference type="Google" id="ProtNLM"/>
    </source>
</evidence>
<dbReference type="SUPFAM" id="SSF58104">
    <property type="entry name" value="Methyl-accepting chemotaxis protein (MCP) signaling domain"/>
    <property type="match status" value="1"/>
</dbReference>
<keyword evidence="7" id="KW-0175">Coiled coil</keyword>
<keyword evidence="12" id="KW-1185">Reference proteome</keyword>
<evidence type="ECO:0000256" key="6">
    <source>
        <dbReference type="PROSITE-ProRule" id="PRU00284"/>
    </source>
</evidence>
<dbReference type="Gene3D" id="6.10.340.10">
    <property type="match status" value="1"/>
</dbReference>
<dbReference type="GO" id="GO:0007165">
    <property type="term" value="P:signal transduction"/>
    <property type="evidence" value="ECO:0007669"/>
    <property type="project" value="UniProtKB-KW"/>
</dbReference>
<evidence type="ECO:0000256" key="5">
    <source>
        <dbReference type="ARBA" id="ARBA00029447"/>
    </source>
</evidence>
<dbReference type="CDD" id="cd11386">
    <property type="entry name" value="MCP_signal"/>
    <property type="match status" value="1"/>
</dbReference>
<evidence type="ECO:0000259" key="10">
    <source>
        <dbReference type="PROSITE" id="PS50885"/>
    </source>
</evidence>
<protein>
    <recommendedName>
        <fullName evidence="13">Methyl-accepting chemotaxis protein</fullName>
    </recommendedName>
</protein>
<gene>
    <name evidence="11" type="ORF">DQG23_36005</name>
</gene>
<proteinExistence type="inferred from homology"/>
<dbReference type="PROSITE" id="PS50885">
    <property type="entry name" value="HAMP"/>
    <property type="match status" value="1"/>
</dbReference>
<evidence type="ECO:0000256" key="2">
    <source>
        <dbReference type="ARBA" id="ARBA00022475"/>
    </source>
</evidence>
<keyword evidence="8" id="KW-1133">Transmembrane helix</keyword>
<evidence type="ECO:0000256" key="7">
    <source>
        <dbReference type="SAM" id="Coils"/>
    </source>
</evidence>
<comment type="caution">
    <text evidence="11">The sequence shown here is derived from an EMBL/GenBank/DDBJ whole genome shotgun (WGS) entry which is preliminary data.</text>
</comment>
<dbReference type="OrthoDB" id="2450685at2"/>
<keyword evidence="3 8" id="KW-0472">Membrane</keyword>
<evidence type="ECO:0000256" key="1">
    <source>
        <dbReference type="ARBA" id="ARBA00004236"/>
    </source>
</evidence>
<evidence type="ECO:0000259" key="9">
    <source>
        <dbReference type="PROSITE" id="PS50111"/>
    </source>
</evidence>
<dbReference type="PANTHER" id="PTHR32089">
    <property type="entry name" value="METHYL-ACCEPTING CHEMOTAXIS PROTEIN MCPB"/>
    <property type="match status" value="1"/>
</dbReference>
<dbReference type="Pfam" id="PF00015">
    <property type="entry name" value="MCPsignal"/>
    <property type="match status" value="1"/>
</dbReference>
<dbReference type="Pfam" id="PF00672">
    <property type="entry name" value="HAMP"/>
    <property type="match status" value="1"/>
</dbReference>
<evidence type="ECO:0000313" key="11">
    <source>
        <dbReference type="EMBL" id="RAV11770.1"/>
    </source>
</evidence>
<feature type="domain" description="Methyl-accepting transducer" evidence="9">
    <location>
        <begin position="259"/>
        <end position="509"/>
    </location>
</feature>
<keyword evidence="8" id="KW-0812">Transmembrane</keyword>
<dbReference type="Proteomes" id="UP000250369">
    <property type="component" value="Unassembled WGS sequence"/>
</dbReference>
<evidence type="ECO:0000256" key="4">
    <source>
        <dbReference type="ARBA" id="ARBA00023224"/>
    </source>
</evidence>
<evidence type="ECO:0000256" key="8">
    <source>
        <dbReference type="SAM" id="Phobius"/>
    </source>
</evidence>
<dbReference type="EMBL" id="QMFB01000036">
    <property type="protein sequence ID" value="RAV11770.1"/>
    <property type="molecule type" value="Genomic_DNA"/>
</dbReference>
<dbReference type="PROSITE" id="PS50111">
    <property type="entry name" value="CHEMOTAXIS_TRANSDUC_2"/>
    <property type="match status" value="1"/>
</dbReference>
<accession>A0A329LX39</accession>
<dbReference type="RefSeq" id="WP_113035877.1">
    <property type="nucleotide sequence ID" value="NZ_QMFB01000036.1"/>
</dbReference>
<dbReference type="Gene3D" id="1.10.287.950">
    <property type="entry name" value="Methyl-accepting chemotaxis protein"/>
    <property type="match status" value="1"/>
</dbReference>
<dbReference type="GO" id="GO:0005886">
    <property type="term" value="C:plasma membrane"/>
    <property type="evidence" value="ECO:0007669"/>
    <property type="project" value="UniProtKB-SubCell"/>
</dbReference>
<keyword evidence="4 6" id="KW-0807">Transducer</keyword>
<evidence type="ECO:0000256" key="3">
    <source>
        <dbReference type="ARBA" id="ARBA00023136"/>
    </source>
</evidence>